<dbReference type="KEGG" id="ehl:EHLA_1707"/>
<dbReference type="Gene3D" id="1.10.10.10">
    <property type="entry name" value="Winged helix-like DNA-binding domain superfamily/Winged helix DNA-binding domain"/>
    <property type="match status" value="1"/>
</dbReference>
<dbReference type="InterPro" id="IPR014284">
    <property type="entry name" value="RNA_pol_sigma-70_dom"/>
</dbReference>
<dbReference type="Pfam" id="PF04542">
    <property type="entry name" value="Sigma70_r2"/>
    <property type="match status" value="1"/>
</dbReference>
<evidence type="ECO:0000259" key="7">
    <source>
        <dbReference type="Pfam" id="PF08281"/>
    </source>
</evidence>
<dbReference type="RefSeq" id="WP_173854280.1">
    <property type="nucleotide sequence ID" value="NZ_LT907978.1"/>
</dbReference>
<dbReference type="SUPFAM" id="SSF88946">
    <property type="entry name" value="Sigma2 domain of RNA polymerase sigma factors"/>
    <property type="match status" value="1"/>
</dbReference>
<evidence type="ECO:0000256" key="3">
    <source>
        <dbReference type="ARBA" id="ARBA00023082"/>
    </source>
</evidence>
<gene>
    <name evidence="8" type="ORF">EHLA_1707</name>
</gene>
<dbReference type="PANTHER" id="PTHR43133:SF8">
    <property type="entry name" value="RNA POLYMERASE SIGMA FACTOR HI_1459-RELATED"/>
    <property type="match status" value="1"/>
</dbReference>
<dbReference type="GO" id="GO:0006352">
    <property type="term" value="P:DNA-templated transcription initiation"/>
    <property type="evidence" value="ECO:0007669"/>
    <property type="project" value="InterPro"/>
</dbReference>
<dbReference type="NCBIfam" id="TIGR02937">
    <property type="entry name" value="sigma70-ECF"/>
    <property type="match status" value="1"/>
</dbReference>
<dbReference type="InterPro" id="IPR013324">
    <property type="entry name" value="RNA_pol_sigma_r3/r4-like"/>
</dbReference>
<dbReference type="GO" id="GO:0003677">
    <property type="term" value="F:DNA binding"/>
    <property type="evidence" value="ECO:0007669"/>
    <property type="project" value="UniProtKB-KW"/>
</dbReference>
<sequence>MMTDKEIIALYFKRSENAIEQTDVKYGKLCHSISINILNDTRDSEECVNDTYLTLWNKIPPKEPNPFKAYICRIIKNLSLKKYEFNHAKKRNSAYETSLDELAECVSDGTEASDSVEFEELRTAINTFLSELPEKKRILFLRRYWFLQPVKGIAKDYGITEKTASMRLARLREKLQQYLQEKELI</sequence>
<accession>A0A285PTA6</accession>
<dbReference type="Pfam" id="PF08281">
    <property type="entry name" value="Sigma70_r4_2"/>
    <property type="match status" value="1"/>
</dbReference>
<feature type="domain" description="RNA polymerase sigma factor 70 region 4 type 2" evidence="7">
    <location>
        <begin position="124"/>
        <end position="175"/>
    </location>
</feature>
<dbReference type="InterPro" id="IPR013325">
    <property type="entry name" value="RNA_pol_sigma_r2"/>
</dbReference>
<keyword evidence="3" id="KW-0731">Sigma factor</keyword>
<dbReference type="InterPro" id="IPR013249">
    <property type="entry name" value="RNA_pol_sigma70_r4_t2"/>
</dbReference>
<keyword evidence="5" id="KW-0804">Transcription</keyword>
<feature type="domain" description="RNA polymerase sigma-70 region 2" evidence="6">
    <location>
        <begin position="26"/>
        <end position="81"/>
    </location>
</feature>
<comment type="similarity">
    <text evidence="1">Belongs to the sigma-70 factor family. ECF subfamily.</text>
</comment>
<dbReference type="EMBL" id="LT907978">
    <property type="protein sequence ID" value="SOB72416.1"/>
    <property type="molecule type" value="Genomic_DNA"/>
</dbReference>
<dbReference type="InterPro" id="IPR036388">
    <property type="entry name" value="WH-like_DNA-bd_sf"/>
</dbReference>
<evidence type="ECO:0000259" key="6">
    <source>
        <dbReference type="Pfam" id="PF04542"/>
    </source>
</evidence>
<evidence type="ECO:0000256" key="2">
    <source>
        <dbReference type="ARBA" id="ARBA00023015"/>
    </source>
</evidence>
<dbReference type="InterPro" id="IPR007627">
    <property type="entry name" value="RNA_pol_sigma70_r2"/>
</dbReference>
<evidence type="ECO:0000313" key="8">
    <source>
        <dbReference type="EMBL" id="SOB72416.1"/>
    </source>
</evidence>
<keyword evidence="2" id="KW-0805">Transcription regulation</keyword>
<protein>
    <submittedName>
        <fullName evidence="8">Sigma70-ECF: RNA polymerase sigma factor, sigma-70 family</fullName>
    </submittedName>
</protein>
<dbReference type="InterPro" id="IPR039425">
    <property type="entry name" value="RNA_pol_sigma-70-like"/>
</dbReference>
<dbReference type="SUPFAM" id="SSF88659">
    <property type="entry name" value="Sigma3 and sigma4 domains of RNA polymerase sigma factors"/>
    <property type="match status" value="1"/>
</dbReference>
<evidence type="ECO:0000256" key="1">
    <source>
        <dbReference type="ARBA" id="ARBA00010641"/>
    </source>
</evidence>
<evidence type="ECO:0000313" key="9">
    <source>
        <dbReference type="Proteomes" id="UP000217549"/>
    </source>
</evidence>
<evidence type="ECO:0000256" key="5">
    <source>
        <dbReference type="ARBA" id="ARBA00023163"/>
    </source>
</evidence>
<organism evidence="8 9">
    <name type="scientific">Anaerobutyricum hallii</name>
    <dbReference type="NCBI Taxonomy" id="39488"/>
    <lineage>
        <taxon>Bacteria</taxon>
        <taxon>Bacillati</taxon>
        <taxon>Bacillota</taxon>
        <taxon>Clostridia</taxon>
        <taxon>Lachnospirales</taxon>
        <taxon>Lachnospiraceae</taxon>
        <taxon>Anaerobutyricum</taxon>
    </lineage>
</organism>
<dbReference type="Proteomes" id="UP000217549">
    <property type="component" value="Chromosome I"/>
</dbReference>
<name>A0A285PTA6_9FIRM</name>
<dbReference type="GO" id="GO:0016987">
    <property type="term" value="F:sigma factor activity"/>
    <property type="evidence" value="ECO:0007669"/>
    <property type="project" value="UniProtKB-KW"/>
</dbReference>
<dbReference type="PANTHER" id="PTHR43133">
    <property type="entry name" value="RNA POLYMERASE ECF-TYPE SIGMA FACTO"/>
    <property type="match status" value="1"/>
</dbReference>
<reference evidence="9" key="1">
    <citation type="submission" date="2017-09" db="EMBL/GenBank/DDBJ databases">
        <authorList>
            <person name="Shetty A S."/>
        </authorList>
    </citation>
    <scope>NUCLEOTIDE SEQUENCE [LARGE SCALE GENOMIC DNA]</scope>
</reference>
<proteinExistence type="inferred from homology"/>
<dbReference type="AlphaFoldDB" id="A0A285PTA6"/>
<keyword evidence="4" id="KW-0238">DNA-binding</keyword>
<keyword evidence="9" id="KW-1185">Reference proteome</keyword>
<evidence type="ECO:0000256" key="4">
    <source>
        <dbReference type="ARBA" id="ARBA00023125"/>
    </source>
</evidence>
<dbReference type="Gene3D" id="1.10.1740.10">
    <property type="match status" value="1"/>
</dbReference>